<dbReference type="EMBL" id="FQWX01000017">
    <property type="protein sequence ID" value="SHH06749.1"/>
    <property type="molecule type" value="Genomic_DNA"/>
</dbReference>
<keyword evidence="1" id="KW-1133">Transmembrane helix</keyword>
<feature type="transmembrane region" description="Helical" evidence="1">
    <location>
        <begin position="9"/>
        <end position="29"/>
    </location>
</feature>
<dbReference type="OrthoDB" id="2155027at2"/>
<proteinExistence type="predicted"/>
<organism evidence="4 5">
    <name type="scientific">Asaccharospora irregularis DSM 2635</name>
    <dbReference type="NCBI Taxonomy" id="1121321"/>
    <lineage>
        <taxon>Bacteria</taxon>
        <taxon>Bacillati</taxon>
        <taxon>Bacillota</taxon>
        <taxon>Clostridia</taxon>
        <taxon>Peptostreptococcales</taxon>
        <taxon>Peptostreptococcaceae</taxon>
        <taxon>Asaccharospora</taxon>
    </lineage>
</organism>
<evidence type="ECO:0000259" key="2">
    <source>
        <dbReference type="Pfam" id="PF25989"/>
    </source>
</evidence>
<gene>
    <name evidence="4" type="ORF">SAMN04488530_11713</name>
</gene>
<keyword evidence="5" id="KW-1185">Reference proteome</keyword>
<evidence type="ECO:0000313" key="4">
    <source>
        <dbReference type="EMBL" id="SHH06749.1"/>
    </source>
</evidence>
<name>A0A1M5PZ51_9FIRM</name>
<dbReference type="STRING" id="1121321.SAMN04488530_11713"/>
<dbReference type="Pfam" id="PF25989">
    <property type="entry name" value="YknX_C"/>
    <property type="match status" value="1"/>
</dbReference>
<dbReference type="Proteomes" id="UP000243255">
    <property type="component" value="Unassembled WGS sequence"/>
</dbReference>
<dbReference type="InterPro" id="IPR058636">
    <property type="entry name" value="Beta-barrel_YknX"/>
</dbReference>
<feature type="domain" description="YknX-like beta-barrel" evidence="3">
    <location>
        <begin position="188"/>
        <end position="263"/>
    </location>
</feature>
<dbReference type="Gene3D" id="2.40.30.170">
    <property type="match status" value="1"/>
</dbReference>
<dbReference type="PANTHER" id="PTHR30469">
    <property type="entry name" value="MULTIDRUG RESISTANCE PROTEIN MDTA"/>
    <property type="match status" value="1"/>
</dbReference>
<dbReference type="Gene3D" id="2.40.420.20">
    <property type="match status" value="1"/>
</dbReference>
<reference evidence="5" key="1">
    <citation type="submission" date="2016-11" db="EMBL/GenBank/DDBJ databases">
        <authorList>
            <person name="Varghese N."/>
            <person name="Submissions S."/>
        </authorList>
    </citation>
    <scope>NUCLEOTIDE SEQUENCE [LARGE SCALE GENOMIC DNA]</scope>
    <source>
        <strain evidence="5">DSM 2635</strain>
    </source>
</reference>
<evidence type="ECO:0000256" key="1">
    <source>
        <dbReference type="SAM" id="Phobius"/>
    </source>
</evidence>
<dbReference type="GO" id="GO:0015562">
    <property type="term" value="F:efflux transmembrane transporter activity"/>
    <property type="evidence" value="ECO:0007669"/>
    <property type="project" value="TreeGrafter"/>
</dbReference>
<dbReference type="PROSITE" id="PS51257">
    <property type="entry name" value="PROKAR_LIPOPROTEIN"/>
    <property type="match status" value="1"/>
</dbReference>
<evidence type="ECO:0000259" key="3">
    <source>
        <dbReference type="Pfam" id="PF25990"/>
    </source>
</evidence>
<dbReference type="Pfam" id="PF25990">
    <property type="entry name" value="Beta-barrel_YknX"/>
    <property type="match status" value="1"/>
</dbReference>
<accession>A0A1M5PZ51</accession>
<feature type="domain" description="YknX-like C-terminal permuted SH3-like" evidence="2">
    <location>
        <begin position="274"/>
        <end position="338"/>
    </location>
</feature>
<sequence>MLFFKNKKLVIITAISIVACIAIGMFAYGKLKNNDDLNSGVEEGVETYTIPEGEKIFINGVIVPKESKDFYPPEGDEISSISVKNGQSVKKGDLLFTSKNNSAASELSSLNSQLSDIKNQRNLSSSVEEKTSLDIEIKKLNSQISTVSKKVSNSTYAPFSGTVFLNEDNQNSEQPSAFISLQGEEFYMKGKASEQDLAKMNIDQTVDVMIFSNSKKLTGRISYISKRPSSDAASSDQQSSLSYYDINIAFDSQEDLVNGFHVQASFKVSDSSFKIPSSCILKDGKKSYVFKDLDGTLKKQIVDVASKNDEFAIIRSGLKENDNIIKFPTEDMKEGDPVGYSE</sequence>
<keyword evidence="1" id="KW-0472">Membrane</keyword>
<keyword evidence="1" id="KW-0812">Transmembrane</keyword>
<protein>
    <submittedName>
        <fullName evidence="4">HlyD family secretion protein</fullName>
    </submittedName>
</protein>
<dbReference type="InterPro" id="IPR058637">
    <property type="entry name" value="YknX-like_C"/>
</dbReference>
<dbReference type="RefSeq" id="WP_073126269.1">
    <property type="nucleotide sequence ID" value="NZ_BAABCH010000096.1"/>
</dbReference>
<dbReference type="AlphaFoldDB" id="A0A1M5PZ51"/>
<evidence type="ECO:0000313" key="5">
    <source>
        <dbReference type="Proteomes" id="UP000243255"/>
    </source>
</evidence>
<dbReference type="GO" id="GO:1990281">
    <property type="term" value="C:efflux pump complex"/>
    <property type="evidence" value="ECO:0007669"/>
    <property type="project" value="TreeGrafter"/>
</dbReference>